<keyword evidence="1" id="KW-0732">Signal</keyword>
<name>A0A011R8J6_ACCRE</name>
<proteinExistence type="predicted"/>
<reference evidence="3" key="1">
    <citation type="submission" date="2014-02" db="EMBL/GenBank/DDBJ databases">
        <title>Expanding our view of genomic diversity in Candidatus Accumulibacter clades.</title>
        <authorList>
            <person name="Skennerton C.T."/>
            <person name="Barr J.J."/>
            <person name="Slater F.R."/>
            <person name="Bond P.L."/>
            <person name="Tyson G.W."/>
        </authorList>
    </citation>
    <scope>NUCLEOTIDE SEQUENCE [LARGE SCALE GENOMIC DNA]</scope>
</reference>
<comment type="caution">
    <text evidence="3">The sequence shown here is derived from an EMBL/GenBank/DDBJ whole genome shotgun (WGS) entry which is preliminary data.</text>
</comment>
<dbReference type="Proteomes" id="UP000022141">
    <property type="component" value="Unassembled WGS sequence"/>
</dbReference>
<dbReference type="eggNOG" id="ENOG5032CS2">
    <property type="taxonomic scope" value="Bacteria"/>
</dbReference>
<accession>A0A011R8J6</accession>
<dbReference type="EMBL" id="JEMY01000034">
    <property type="protein sequence ID" value="EXI87454.1"/>
    <property type="molecule type" value="Genomic_DNA"/>
</dbReference>
<dbReference type="STRING" id="1454004.AW11_02583"/>
<evidence type="ECO:0000259" key="2">
    <source>
        <dbReference type="SMART" id="SM00754"/>
    </source>
</evidence>
<protein>
    <submittedName>
        <fullName evidence="3">PEP-CTERM protein sorting domain protein</fullName>
    </submittedName>
</protein>
<evidence type="ECO:0000256" key="1">
    <source>
        <dbReference type="SAM" id="SignalP"/>
    </source>
</evidence>
<keyword evidence="4" id="KW-1185">Reference proteome</keyword>
<dbReference type="Pfam" id="PF07589">
    <property type="entry name" value="PEP-CTERM"/>
    <property type="match status" value="1"/>
</dbReference>
<dbReference type="NCBIfam" id="TIGR02595">
    <property type="entry name" value="PEP_CTERM"/>
    <property type="match status" value="1"/>
</dbReference>
<evidence type="ECO:0000313" key="3">
    <source>
        <dbReference type="EMBL" id="EXI87454.1"/>
    </source>
</evidence>
<dbReference type="Pfam" id="PF07452">
    <property type="entry name" value="CHRD"/>
    <property type="match status" value="1"/>
</dbReference>
<evidence type="ECO:0000313" key="4">
    <source>
        <dbReference type="Proteomes" id="UP000022141"/>
    </source>
</evidence>
<feature type="chain" id="PRO_5001463486" evidence="1">
    <location>
        <begin position="24"/>
        <end position="194"/>
    </location>
</feature>
<gene>
    <name evidence="3" type="ORF">AW11_02583</name>
</gene>
<dbReference type="InterPro" id="IPR010895">
    <property type="entry name" value="CHRD"/>
</dbReference>
<sequence>MKHPLCVFMMAGAMLASAPLAHATIITYQTDLDGASEAPPNASPATGFASVITDDVAKTMAVHVTFSGLLGTTTAAHIHCCTADPGTVGVATTVPNFFGFPLGVTSGVYDVLLDMTLASSYNPAFITAHGGTTAGAEAALFAGMSLGEAYVNIHTTFRSGGEIRGFLTQVPEPASLALLSLGLAGLGFNRRKRA</sequence>
<organism evidence="3 4">
    <name type="scientific">Accumulibacter regalis</name>
    <dbReference type="NCBI Taxonomy" id="522306"/>
    <lineage>
        <taxon>Bacteria</taxon>
        <taxon>Pseudomonadati</taxon>
        <taxon>Pseudomonadota</taxon>
        <taxon>Betaproteobacteria</taxon>
        <taxon>Candidatus Accumulibacter</taxon>
    </lineage>
</organism>
<feature type="domain" description="CHRD" evidence="2">
    <location>
        <begin position="26"/>
        <end position="169"/>
    </location>
</feature>
<feature type="signal peptide" evidence="1">
    <location>
        <begin position="1"/>
        <end position="23"/>
    </location>
</feature>
<dbReference type="InterPro" id="IPR013424">
    <property type="entry name" value="Ice-binding_C"/>
</dbReference>
<dbReference type="AlphaFoldDB" id="A0A011R8J6"/>
<dbReference type="SMART" id="SM00754">
    <property type="entry name" value="CHRD"/>
    <property type="match status" value="1"/>
</dbReference>
<dbReference type="PATRIC" id="fig|1454004.3.peg.2669"/>